<reference evidence="18 19" key="1">
    <citation type="submission" date="2019-04" db="EMBL/GenBank/DDBJ databases">
        <title>Lampropedia sp YIM MLB12 draf genome.</title>
        <authorList>
            <person name="Wang Y.-X."/>
        </authorList>
    </citation>
    <scope>NUCLEOTIDE SEQUENCE [LARGE SCALE GENOMIC DNA]</scope>
    <source>
        <strain evidence="18 19">YIM MLB12</strain>
    </source>
</reference>
<dbReference type="CDD" id="cd04590">
    <property type="entry name" value="CBS_pair_CorC_HlyC_assoc"/>
    <property type="match status" value="1"/>
</dbReference>
<dbReference type="InterPro" id="IPR005170">
    <property type="entry name" value="Transptr-assoc_dom"/>
</dbReference>
<comment type="subcellular location">
    <subcellularLocation>
        <location evidence="1">Cell inner membrane</location>
        <topology evidence="1">Multi-pass membrane protein</topology>
    </subcellularLocation>
</comment>
<proteinExistence type="inferred from homology"/>
<evidence type="ECO:0000256" key="5">
    <source>
        <dbReference type="ARBA" id="ARBA00022692"/>
    </source>
</evidence>
<feature type="domain" description="CNNM transmembrane" evidence="17">
    <location>
        <begin position="1"/>
        <end position="199"/>
    </location>
</feature>
<keyword evidence="6" id="KW-0677">Repeat</keyword>
<comment type="caution">
    <text evidence="18">The sequence shown here is derived from an EMBL/GenBank/DDBJ whole genome shotgun (WGS) entry which is preliminary data.</text>
</comment>
<keyword evidence="5 14" id="KW-0812">Transmembrane</keyword>
<evidence type="ECO:0000256" key="9">
    <source>
        <dbReference type="ARBA" id="ARBA00023136"/>
    </source>
</evidence>
<feature type="transmembrane region" description="Helical" evidence="15">
    <location>
        <begin position="6"/>
        <end position="29"/>
    </location>
</feature>
<dbReference type="Pfam" id="PF01595">
    <property type="entry name" value="CNNM"/>
    <property type="match status" value="1"/>
</dbReference>
<evidence type="ECO:0000256" key="7">
    <source>
        <dbReference type="ARBA" id="ARBA00022989"/>
    </source>
</evidence>
<dbReference type="Proteomes" id="UP000306236">
    <property type="component" value="Unassembled WGS sequence"/>
</dbReference>
<evidence type="ECO:0000256" key="14">
    <source>
        <dbReference type="PROSITE-ProRule" id="PRU01193"/>
    </source>
</evidence>
<dbReference type="OrthoDB" id="9797674at2"/>
<keyword evidence="19" id="KW-1185">Reference proteome</keyword>
<dbReference type="Pfam" id="PF00571">
    <property type="entry name" value="CBS"/>
    <property type="match status" value="1"/>
</dbReference>
<organism evidence="18 19">
    <name type="scientific">Lampropedia aestuarii</name>
    <dbReference type="NCBI Taxonomy" id="2562762"/>
    <lineage>
        <taxon>Bacteria</taxon>
        <taxon>Pseudomonadati</taxon>
        <taxon>Pseudomonadota</taxon>
        <taxon>Betaproteobacteria</taxon>
        <taxon>Burkholderiales</taxon>
        <taxon>Comamonadaceae</taxon>
        <taxon>Lampropedia</taxon>
    </lineage>
</organism>
<protein>
    <recommendedName>
        <fullName evidence="12">Polyamine export protein</fullName>
    </recommendedName>
</protein>
<evidence type="ECO:0000313" key="18">
    <source>
        <dbReference type="EMBL" id="THJ36206.1"/>
    </source>
</evidence>
<evidence type="ECO:0000313" key="19">
    <source>
        <dbReference type="Proteomes" id="UP000306236"/>
    </source>
</evidence>
<evidence type="ECO:0000256" key="8">
    <source>
        <dbReference type="ARBA" id="ARBA00023122"/>
    </source>
</evidence>
<dbReference type="PROSITE" id="PS51846">
    <property type="entry name" value="CNNM"/>
    <property type="match status" value="1"/>
</dbReference>
<dbReference type="PANTHER" id="PTHR22777:SF16">
    <property type="entry name" value="POLYAMINE EXPORT PROTEIN"/>
    <property type="match status" value="1"/>
</dbReference>
<evidence type="ECO:0000256" key="13">
    <source>
        <dbReference type="PROSITE-ProRule" id="PRU00703"/>
    </source>
</evidence>
<dbReference type="RefSeq" id="WP_136405112.1">
    <property type="nucleotide sequence ID" value="NZ_JARXRQ010000008.1"/>
</dbReference>
<dbReference type="SUPFAM" id="SSF56176">
    <property type="entry name" value="FAD-binding/transporter-associated domain-like"/>
    <property type="match status" value="1"/>
</dbReference>
<dbReference type="GO" id="GO:0050660">
    <property type="term" value="F:flavin adenine dinucleotide binding"/>
    <property type="evidence" value="ECO:0007669"/>
    <property type="project" value="InterPro"/>
</dbReference>
<keyword evidence="7 14" id="KW-1133">Transmembrane helix</keyword>
<dbReference type="Gene3D" id="3.30.465.10">
    <property type="match status" value="1"/>
</dbReference>
<evidence type="ECO:0000256" key="3">
    <source>
        <dbReference type="ARBA" id="ARBA00022475"/>
    </source>
</evidence>
<dbReference type="InterPro" id="IPR044751">
    <property type="entry name" value="Ion_transp-like_CBS"/>
</dbReference>
<keyword evidence="4" id="KW-0997">Cell inner membrane</keyword>
<dbReference type="AlphaFoldDB" id="A0A4S5C1C1"/>
<feature type="transmembrane region" description="Helical" evidence="15">
    <location>
        <begin position="98"/>
        <end position="118"/>
    </location>
</feature>
<evidence type="ECO:0000259" key="17">
    <source>
        <dbReference type="PROSITE" id="PS51846"/>
    </source>
</evidence>
<feature type="domain" description="CBS" evidence="16">
    <location>
        <begin position="284"/>
        <end position="344"/>
    </location>
</feature>
<dbReference type="InterPro" id="IPR002550">
    <property type="entry name" value="CNNM"/>
</dbReference>
<comment type="function">
    <text evidence="10">Involved in cadaverine and putrescine tolerance in stationary phase. May facilitate the efflux of both cadaverine and putrescine from the cytoplasm, reducing potentially toxic levels under certain stress conditions.</text>
</comment>
<dbReference type="Gene3D" id="3.10.580.10">
    <property type="entry name" value="CBS-domain"/>
    <property type="match status" value="1"/>
</dbReference>
<dbReference type="GO" id="GO:0005886">
    <property type="term" value="C:plasma membrane"/>
    <property type="evidence" value="ECO:0007669"/>
    <property type="project" value="UniProtKB-SubCell"/>
</dbReference>
<evidence type="ECO:0000256" key="6">
    <source>
        <dbReference type="ARBA" id="ARBA00022737"/>
    </source>
</evidence>
<evidence type="ECO:0000256" key="15">
    <source>
        <dbReference type="SAM" id="Phobius"/>
    </source>
</evidence>
<keyword evidence="3" id="KW-1003">Cell membrane</keyword>
<dbReference type="EMBL" id="SSWX01000002">
    <property type="protein sequence ID" value="THJ36206.1"/>
    <property type="molecule type" value="Genomic_DNA"/>
</dbReference>
<evidence type="ECO:0000256" key="1">
    <source>
        <dbReference type="ARBA" id="ARBA00004429"/>
    </source>
</evidence>
<dbReference type="SMART" id="SM01091">
    <property type="entry name" value="CorC_HlyC"/>
    <property type="match status" value="1"/>
</dbReference>
<dbReference type="Pfam" id="PF03471">
    <property type="entry name" value="CorC_HlyC"/>
    <property type="match status" value="1"/>
</dbReference>
<dbReference type="PROSITE" id="PS51371">
    <property type="entry name" value="CBS"/>
    <property type="match status" value="1"/>
</dbReference>
<dbReference type="InterPro" id="IPR046342">
    <property type="entry name" value="CBS_dom_sf"/>
</dbReference>
<accession>A0A4S5C1C1</accession>
<keyword evidence="9 14" id="KW-0472">Membrane</keyword>
<dbReference type="InterPro" id="IPR000644">
    <property type="entry name" value="CBS_dom"/>
</dbReference>
<dbReference type="SUPFAM" id="SSF54631">
    <property type="entry name" value="CBS-domain pair"/>
    <property type="match status" value="1"/>
</dbReference>
<dbReference type="PANTHER" id="PTHR22777">
    <property type="entry name" value="HEMOLYSIN-RELATED"/>
    <property type="match status" value="1"/>
</dbReference>
<evidence type="ECO:0000256" key="2">
    <source>
        <dbReference type="ARBA" id="ARBA00022448"/>
    </source>
</evidence>
<keyword evidence="8 13" id="KW-0129">CBS domain</keyword>
<evidence type="ECO:0000256" key="12">
    <source>
        <dbReference type="ARBA" id="ARBA00039818"/>
    </source>
</evidence>
<evidence type="ECO:0000256" key="4">
    <source>
        <dbReference type="ARBA" id="ARBA00022519"/>
    </source>
</evidence>
<name>A0A4S5C1C1_9BURK</name>
<comment type="similarity">
    <text evidence="11">Belongs to the UPF0053 family. PaeA subfamily.</text>
</comment>
<keyword evidence="2" id="KW-0813">Transport</keyword>
<evidence type="ECO:0000256" key="11">
    <source>
        <dbReference type="ARBA" id="ARBA00038280"/>
    </source>
</evidence>
<gene>
    <name evidence="18" type="ORF">E8K88_01470</name>
</gene>
<evidence type="ECO:0000259" key="16">
    <source>
        <dbReference type="PROSITE" id="PS51371"/>
    </source>
</evidence>
<dbReference type="InterPro" id="IPR036318">
    <property type="entry name" value="FAD-bd_PCMH-like_sf"/>
</dbReference>
<evidence type="ECO:0000256" key="10">
    <source>
        <dbReference type="ARBA" id="ARBA00037177"/>
    </source>
</evidence>
<dbReference type="InterPro" id="IPR016169">
    <property type="entry name" value="FAD-bd_PCMH_sub2"/>
</dbReference>
<sequence length="446" mass="49809">MTAAQSLIIIFVLIAASAFFSLAEISLAASRRIRLRQLAADGDARAPRVTQMQEQPGDYFTVVQIAQNAISIMGGIVGESAFSPYITSVLSLWLSESSAQTVGFLVSFLTVTSLFIVFSDIVPKRMGMTDPELQAMRVYRLMQFFTTVLKPLVWLYSKISDGIFRMLGMNTVRDDRITSDDILAMAEASTQAGGLAQSEQRVIANLFDLDNRLVTSTMTSRDRIAFFLQNDTDALIRARIAEEPYSTYPVCDRDIDHVIGYVDAKDLFQRALNNQAISLKDEGLIHKVLVIPDRLTLTETLDQFRQAQEDFAVVVNEYSLVVGVVTLNDAMSTVMGGLIGPDDEELIVQRDANSWLIDGITPIEDVVYALSIEEFPHFEDYDTLAGFLMVMLRRIPKRTDSVNWGGFKFEVMDVDSYRIDQVLVTRLNAQGQSPETTPDNKRLTSD</sequence>